<evidence type="ECO:0000259" key="7">
    <source>
        <dbReference type="PROSITE" id="PS51387"/>
    </source>
</evidence>
<evidence type="ECO:0000256" key="6">
    <source>
        <dbReference type="SAM" id="MobiDB-lite"/>
    </source>
</evidence>
<keyword evidence="5" id="KW-0560">Oxidoreductase</keyword>
<dbReference type="Pfam" id="PF09265">
    <property type="entry name" value="Cytokin-bind"/>
    <property type="match status" value="1"/>
</dbReference>
<dbReference type="EMBL" id="JMCB01000005">
    <property type="protein sequence ID" value="KFE68895.1"/>
    <property type="molecule type" value="Genomic_DNA"/>
</dbReference>
<accession>A0A085WMI2</accession>
<dbReference type="PROSITE" id="PS51387">
    <property type="entry name" value="FAD_PCMH"/>
    <property type="match status" value="1"/>
</dbReference>
<sequence>MSLAPPSSNPSPQDAVIGFHPAGRSWVSQGGTAPGVEPLPKLKGVLLASPQARAEVADDFGHMVSRLPLAVLRPQSADDIAQMIRFARQHRLKIGPRGNGHVINGQSQVEAGIVIDMRSLNAVHSVSEDRIDVDAGILWSVVVERALAINRTPPVLTDLLELTVGGTLSVGGLSGNTFRQGLQIDHVLELQVVTGEGELVHCSPTQNKDLFEAVLAGLGQCGVITRATLKLVEAPTHVRLYDLGYPNLEAQLRDQRLAVENERIDYVLGFALPERSGTGWMHRMQVLQYYKEPSRPDDAQVLKGLSYQQGSESISDLPYPTWVSRLAPQLAELRQNGMYSLPHPWSDLFVPDSKLDAFAAEVLREVSPTEVDFYFPVLFYLLKRSRITRPLFSLPPGEDISFLFGVLRTAAPGAKRSVPQMVQHNRELYERNRKWEGTHYAHAALTLSPEEWRARFGPAWENLAAAKRRYDPDTVLTPGPGMFR</sequence>
<dbReference type="Pfam" id="PF01565">
    <property type="entry name" value="FAD_binding_4"/>
    <property type="match status" value="1"/>
</dbReference>
<feature type="domain" description="FAD-binding PCMH-type" evidence="7">
    <location>
        <begin position="64"/>
        <end position="234"/>
    </location>
</feature>
<dbReference type="InterPro" id="IPR050432">
    <property type="entry name" value="FAD-linked_Oxidoreductases_BP"/>
</dbReference>
<dbReference type="SUPFAM" id="SSF55103">
    <property type="entry name" value="FAD-linked oxidases, C-terminal domain"/>
    <property type="match status" value="1"/>
</dbReference>
<name>A0A085WMI2_9BACT</name>
<evidence type="ECO:0000256" key="2">
    <source>
        <dbReference type="ARBA" id="ARBA00005466"/>
    </source>
</evidence>
<dbReference type="PATRIC" id="fig|394096.3.peg.2841"/>
<dbReference type="InterPro" id="IPR016164">
    <property type="entry name" value="FAD-linked_Oxase-like_C"/>
</dbReference>
<dbReference type="OrthoDB" id="9775082at2"/>
<evidence type="ECO:0000313" key="8">
    <source>
        <dbReference type="EMBL" id="KFE68895.1"/>
    </source>
</evidence>
<dbReference type="InterPro" id="IPR016170">
    <property type="entry name" value="Cytok_DH_C_sf"/>
</dbReference>
<dbReference type="InterPro" id="IPR016166">
    <property type="entry name" value="FAD-bd_PCMH"/>
</dbReference>
<dbReference type="Gene3D" id="3.30.465.10">
    <property type="match status" value="1"/>
</dbReference>
<comment type="cofactor">
    <cofactor evidence="1">
        <name>FAD</name>
        <dbReference type="ChEBI" id="CHEBI:57692"/>
    </cofactor>
</comment>
<dbReference type="STRING" id="394096.DB31_6797"/>
<dbReference type="GO" id="GO:0019139">
    <property type="term" value="F:cytokinin dehydrogenase activity"/>
    <property type="evidence" value="ECO:0007669"/>
    <property type="project" value="InterPro"/>
</dbReference>
<dbReference type="AlphaFoldDB" id="A0A085WMI2"/>
<comment type="caution">
    <text evidence="8">The sequence shown here is derived from an EMBL/GenBank/DDBJ whole genome shotgun (WGS) entry which is preliminary data.</text>
</comment>
<dbReference type="SUPFAM" id="SSF56176">
    <property type="entry name" value="FAD-binding/transporter-associated domain-like"/>
    <property type="match status" value="1"/>
</dbReference>
<dbReference type="PANTHER" id="PTHR13878:SF53">
    <property type="entry name" value="CYTOKININ DEHYDROGENASE 6"/>
    <property type="match status" value="1"/>
</dbReference>
<feature type="region of interest" description="Disordered" evidence="6">
    <location>
        <begin position="1"/>
        <end position="23"/>
    </location>
</feature>
<evidence type="ECO:0000256" key="5">
    <source>
        <dbReference type="ARBA" id="ARBA00023002"/>
    </source>
</evidence>
<dbReference type="Proteomes" id="UP000028725">
    <property type="component" value="Unassembled WGS sequence"/>
</dbReference>
<dbReference type="InterPro" id="IPR036318">
    <property type="entry name" value="FAD-bd_PCMH-like_sf"/>
</dbReference>
<evidence type="ECO:0000313" key="9">
    <source>
        <dbReference type="Proteomes" id="UP000028725"/>
    </source>
</evidence>
<dbReference type="RefSeq" id="WP_044187467.1">
    <property type="nucleotide sequence ID" value="NZ_JMCB01000005.1"/>
</dbReference>
<evidence type="ECO:0000256" key="3">
    <source>
        <dbReference type="ARBA" id="ARBA00022630"/>
    </source>
</evidence>
<comment type="similarity">
    <text evidence="2">Belongs to the oxygen-dependent FAD-linked oxidoreductase family.</text>
</comment>
<protein>
    <submittedName>
        <fullName evidence="8">Putative oxidoreductase</fullName>
    </submittedName>
</protein>
<keyword evidence="3" id="KW-0285">Flavoprotein</keyword>
<organism evidence="8 9">
    <name type="scientific">Hyalangium minutum</name>
    <dbReference type="NCBI Taxonomy" id="394096"/>
    <lineage>
        <taxon>Bacteria</taxon>
        <taxon>Pseudomonadati</taxon>
        <taxon>Myxococcota</taxon>
        <taxon>Myxococcia</taxon>
        <taxon>Myxococcales</taxon>
        <taxon>Cystobacterineae</taxon>
        <taxon>Archangiaceae</taxon>
        <taxon>Hyalangium</taxon>
    </lineage>
</organism>
<dbReference type="Gene3D" id="3.30.43.10">
    <property type="entry name" value="Uridine Diphospho-n-acetylenolpyruvylglucosamine Reductase, domain 2"/>
    <property type="match status" value="1"/>
</dbReference>
<evidence type="ECO:0000256" key="1">
    <source>
        <dbReference type="ARBA" id="ARBA00001974"/>
    </source>
</evidence>
<dbReference type="PANTHER" id="PTHR13878">
    <property type="entry name" value="GULONOLACTONE OXIDASE"/>
    <property type="match status" value="1"/>
</dbReference>
<evidence type="ECO:0000256" key="4">
    <source>
        <dbReference type="ARBA" id="ARBA00022827"/>
    </source>
</evidence>
<dbReference type="InterPro" id="IPR015345">
    <property type="entry name" value="Cytokinin_DH_FAD/cytokin-bd"/>
</dbReference>
<keyword evidence="9" id="KW-1185">Reference proteome</keyword>
<dbReference type="InterPro" id="IPR016167">
    <property type="entry name" value="FAD-bd_PCMH_sub1"/>
</dbReference>
<dbReference type="GO" id="GO:0071949">
    <property type="term" value="F:FAD binding"/>
    <property type="evidence" value="ECO:0007669"/>
    <property type="project" value="InterPro"/>
</dbReference>
<keyword evidence="4" id="KW-0274">FAD</keyword>
<reference evidence="8 9" key="1">
    <citation type="submission" date="2014-04" db="EMBL/GenBank/DDBJ databases">
        <title>Genome assembly of Hyalangium minutum DSM 14724.</title>
        <authorList>
            <person name="Sharma G."/>
            <person name="Subramanian S."/>
        </authorList>
    </citation>
    <scope>NUCLEOTIDE SEQUENCE [LARGE SCALE GENOMIC DNA]</scope>
    <source>
        <strain evidence="8 9">DSM 14724</strain>
    </source>
</reference>
<gene>
    <name evidence="8" type="ORF">DB31_6797</name>
</gene>
<dbReference type="InterPro" id="IPR016169">
    <property type="entry name" value="FAD-bd_PCMH_sub2"/>
</dbReference>
<dbReference type="GO" id="GO:0009690">
    <property type="term" value="P:cytokinin metabolic process"/>
    <property type="evidence" value="ECO:0007669"/>
    <property type="project" value="InterPro"/>
</dbReference>
<dbReference type="Gene3D" id="3.40.462.10">
    <property type="entry name" value="FAD-linked oxidases, C-terminal domain"/>
    <property type="match status" value="1"/>
</dbReference>
<dbReference type="InterPro" id="IPR006094">
    <property type="entry name" value="Oxid_FAD_bind_N"/>
</dbReference>
<proteinExistence type="inferred from homology"/>